<dbReference type="EMBL" id="CP032487">
    <property type="protein sequence ID" value="QAX79079.1"/>
    <property type="molecule type" value="Genomic_DNA"/>
</dbReference>
<reference evidence="3" key="1">
    <citation type="submission" date="2018-09" db="EMBL/GenBank/DDBJ databases">
        <title>Yersinia hibernicus sp. nov.</title>
        <authorList>
            <person name="Nguyen S.V."/>
            <person name="Mundanda D.M."/>
            <person name="Anes J."/>
            <person name="Fanning S."/>
        </authorList>
    </citation>
    <scope>NUCLEOTIDE SEQUENCE [LARGE SCALE GENOMIC DNA]</scope>
    <source>
        <strain evidence="3">CFS1934</strain>
    </source>
</reference>
<organism evidence="2 3">
    <name type="scientific">Yersinia hibernica</name>
    <dbReference type="NCBI Taxonomy" id="2339259"/>
    <lineage>
        <taxon>Bacteria</taxon>
        <taxon>Pseudomonadati</taxon>
        <taxon>Pseudomonadota</taxon>
        <taxon>Gammaproteobacteria</taxon>
        <taxon>Enterobacterales</taxon>
        <taxon>Yersiniaceae</taxon>
        <taxon>Yersinia</taxon>
    </lineage>
</organism>
<evidence type="ECO:0000256" key="1">
    <source>
        <dbReference type="SAM" id="MobiDB-lite"/>
    </source>
</evidence>
<dbReference type="Proteomes" id="UP000288804">
    <property type="component" value="Chromosome"/>
</dbReference>
<keyword evidence="3" id="KW-1185">Reference proteome</keyword>
<feature type="region of interest" description="Disordered" evidence="1">
    <location>
        <begin position="179"/>
        <end position="206"/>
    </location>
</feature>
<sequence length="221" mass="23716">MNRHGNTFQGMMTSASVTRPGAIKNIHSTAAQQTPAAKIALYNPLNRHGNTFQGMNASVPVTRPGTIKNIHSTAAQQTPAAKIALYNPLNRHGNTFQGMIASVPVTRPGTIKNIHPIVGSAINKTAGILENDGTLTKVAGLANSRHVNAGSYNQANEYATFSGEYNPLAECELDEHLSDSDPLLGNSLKDSPDKSSPCVEETETKNRPLNKDYYTLTYGLD</sequence>
<gene>
    <name evidence="2" type="ORF">D5F51_11250</name>
</gene>
<name>A0ABX5R0W5_9GAMM</name>
<accession>A0ABX5R0W5</accession>
<evidence type="ECO:0000313" key="3">
    <source>
        <dbReference type="Proteomes" id="UP000288804"/>
    </source>
</evidence>
<protein>
    <submittedName>
        <fullName evidence="2">Uncharacterized protein</fullName>
    </submittedName>
</protein>
<evidence type="ECO:0000313" key="2">
    <source>
        <dbReference type="EMBL" id="QAX79079.1"/>
    </source>
</evidence>
<proteinExistence type="predicted"/>